<feature type="compositionally biased region" description="Basic and acidic residues" evidence="1">
    <location>
        <begin position="424"/>
        <end position="434"/>
    </location>
</feature>
<dbReference type="Proteomes" id="UP000002640">
    <property type="component" value="Unassembled WGS sequence"/>
</dbReference>
<dbReference type="GeneID" id="20648911"/>
<feature type="compositionally biased region" description="Basic and acidic residues" evidence="1">
    <location>
        <begin position="231"/>
        <end position="243"/>
    </location>
</feature>
<feature type="region of interest" description="Disordered" evidence="1">
    <location>
        <begin position="53"/>
        <end position="264"/>
    </location>
</feature>
<evidence type="ECO:0000256" key="1">
    <source>
        <dbReference type="SAM" id="MobiDB-lite"/>
    </source>
</evidence>
<evidence type="ECO:0000313" key="3">
    <source>
        <dbReference type="Proteomes" id="UP000002640"/>
    </source>
</evidence>
<accession>G5A4K6</accession>
<feature type="compositionally biased region" description="Polar residues" evidence="1">
    <location>
        <begin position="219"/>
        <end position="230"/>
    </location>
</feature>
<dbReference type="InParanoid" id="G5A4K6"/>
<sequence length="500" mass="56161">MGFLFEAAKKVEDFAQERVAERKMERCQPGYVEKPKSMVEKAVEAAEEFIAKQDDDDCSSSSDSECETKEYSTYTKTSREIAGTGTRVEEEVTVSVRTTTEPEYPGVSTQNYGSSSYRHGDNYGAFNNDVSSSSEYRSTQVRNGDGYEQKEYTSSYSKTSRDDSDGYYGGASSSYSTRVDEEVSYSARPEYPSNVYNGSSYPSVVPQAGSYGAPPMESNAVSSTSEYRSTQIRDGDEYERKEYSSSYSRTSRDDSEGCYGGASSTCSARVDEEVDYSARTTRPEYMGGSGREYNSSSYQRTVREDDNCDAFNRMTLESSETEYRSTRARDDGDYGRNENSSYSRNTRDNSDYSTRVDEEVNVSVRTTSTPEYRNNSTQNYSSSSYRRDGDSYGDVSSSSEYRSTTRVRDADGCETEEYLSYSRTSRDDSNEYRRPTGNFGDEYSSRVEEEVSYSSRSKLTSRGYPSDECEFQGRPAGGVYGSRELQMSSNQSYGAYNYGV</sequence>
<feature type="region of interest" description="Disordered" evidence="1">
    <location>
        <begin position="278"/>
        <end position="447"/>
    </location>
</feature>
<reference evidence="2 3" key="1">
    <citation type="journal article" date="2006" name="Science">
        <title>Phytophthora genome sequences uncover evolutionary origins and mechanisms of pathogenesis.</title>
        <authorList>
            <person name="Tyler B.M."/>
            <person name="Tripathy S."/>
            <person name="Zhang X."/>
            <person name="Dehal P."/>
            <person name="Jiang R.H."/>
            <person name="Aerts A."/>
            <person name="Arredondo F.D."/>
            <person name="Baxter L."/>
            <person name="Bensasson D."/>
            <person name="Beynon J.L."/>
            <person name="Chapman J."/>
            <person name="Damasceno C.M."/>
            <person name="Dorrance A.E."/>
            <person name="Dou D."/>
            <person name="Dickerman A.W."/>
            <person name="Dubchak I.L."/>
            <person name="Garbelotto M."/>
            <person name="Gijzen M."/>
            <person name="Gordon S.G."/>
            <person name="Govers F."/>
            <person name="Grunwald N.J."/>
            <person name="Huang W."/>
            <person name="Ivors K.L."/>
            <person name="Jones R.W."/>
            <person name="Kamoun S."/>
            <person name="Krampis K."/>
            <person name="Lamour K.H."/>
            <person name="Lee M.K."/>
            <person name="McDonald W.H."/>
            <person name="Medina M."/>
            <person name="Meijer H.J."/>
            <person name="Nordberg E.K."/>
            <person name="Maclean D.J."/>
            <person name="Ospina-Giraldo M.D."/>
            <person name="Morris P.F."/>
            <person name="Phuntumart V."/>
            <person name="Putnam N.H."/>
            <person name="Rash S."/>
            <person name="Rose J.K."/>
            <person name="Sakihama Y."/>
            <person name="Salamov A.A."/>
            <person name="Savidor A."/>
            <person name="Scheuring C.F."/>
            <person name="Smith B.M."/>
            <person name="Sobral B.W."/>
            <person name="Terry A."/>
            <person name="Torto-Alalibo T.A."/>
            <person name="Win J."/>
            <person name="Xu Z."/>
            <person name="Zhang H."/>
            <person name="Grigoriev I.V."/>
            <person name="Rokhsar D.S."/>
            <person name="Boore J.L."/>
        </authorList>
    </citation>
    <scope>NUCLEOTIDE SEQUENCE [LARGE SCALE GENOMIC DNA]</scope>
    <source>
        <strain evidence="2 3">P6497</strain>
    </source>
</reference>
<feature type="compositionally biased region" description="Polar residues" evidence="1">
    <location>
        <begin position="107"/>
        <end position="117"/>
    </location>
</feature>
<protein>
    <submittedName>
        <fullName evidence="2">Uncharacterized protein</fullName>
    </submittedName>
</protein>
<proteinExistence type="predicted"/>
<dbReference type="EMBL" id="JH159159">
    <property type="protein sequence ID" value="EGZ09607.1"/>
    <property type="molecule type" value="Genomic_DNA"/>
</dbReference>
<feature type="compositionally biased region" description="Polar residues" evidence="1">
    <location>
        <begin position="128"/>
        <end position="142"/>
    </location>
</feature>
<dbReference type="KEGG" id="psoj:PHYSODRAFT_347756"/>
<dbReference type="AlphaFoldDB" id="G5A4K6"/>
<organism evidence="2 3">
    <name type="scientific">Phytophthora sojae (strain P6497)</name>
    <name type="common">Soybean stem and root rot agent</name>
    <name type="synonym">Phytophthora megasperma f. sp. glycines</name>
    <dbReference type="NCBI Taxonomy" id="1094619"/>
    <lineage>
        <taxon>Eukaryota</taxon>
        <taxon>Sar</taxon>
        <taxon>Stramenopiles</taxon>
        <taxon>Oomycota</taxon>
        <taxon>Peronosporomycetes</taxon>
        <taxon>Peronosporales</taxon>
        <taxon>Peronosporaceae</taxon>
        <taxon>Phytophthora</taxon>
    </lineage>
</organism>
<feature type="compositionally biased region" description="Low complexity" evidence="1">
    <location>
        <begin position="392"/>
        <end position="402"/>
    </location>
</feature>
<feature type="compositionally biased region" description="Basic and acidic residues" evidence="1">
    <location>
        <begin position="345"/>
        <end position="358"/>
    </location>
</feature>
<dbReference type="RefSeq" id="XP_009534468.1">
    <property type="nucleotide sequence ID" value="XM_009536173.1"/>
</dbReference>
<name>G5A4K6_PHYSP</name>
<feature type="compositionally biased region" description="Low complexity" evidence="1">
    <location>
        <begin position="372"/>
        <end position="384"/>
    </location>
</feature>
<feature type="compositionally biased region" description="Basic and acidic residues" evidence="1">
    <location>
        <begin position="321"/>
        <end position="336"/>
    </location>
</feature>
<evidence type="ECO:0000313" key="2">
    <source>
        <dbReference type="EMBL" id="EGZ09607.1"/>
    </source>
</evidence>
<dbReference type="SMR" id="G5A4K6"/>
<gene>
    <name evidence="2" type="ORF">PHYSODRAFT_347756</name>
</gene>
<dbReference type="OMA" id="YNESSMD"/>
<keyword evidence="3" id="KW-1185">Reference proteome</keyword>